<name>A0A7C4FCI4_THEPE</name>
<gene>
    <name evidence="1" type="primary">fdhE</name>
    <name evidence="1" type="ORF">ENV17_03350</name>
</gene>
<organism evidence="1">
    <name type="scientific">Thermofilum pendens</name>
    <dbReference type="NCBI Taxonomy" id="2269"/>
    <lineage>
        <taxon>Archaea</taxon>
        <taxon>Thermoproteota</taxon>
        <taxon>Thermoprotei</taxon>
        <taxon>Thermofilales</taxon>
        <taxon>Thermofilaceae</taxon>
        <taxon>Thermofilum</taxon>
    </lineage>
</organism>
<dbReference type="GO" id="GO:0051604">
    <property type="term" value="P:protein maturation"/>
    <property type="evidence" value="ECO:0007669"/>
    <property type="project" value="TreeGrafter"/>
</dbReference>
<dbReference type="GO" id="GO:0008199">
    <property type="term" value="F:ferric iron binding"/>
    <property type="evidence" value="ECO:0007669"/>
    <property type="project" value="TreeGrafter"/>
</dbReference>
<dbReference type="CDD" id="cd16341">
    <property type="entry name" value="FdhE"/>
    <property type="match status" value="1"/>
</dbReference>
<dbReference type="Gene3D" id="3.90.1670.10">
    <property type="entry name" value="FdhE-like domain"/>
    <property type="match status" value="1"/>
</dbReference>
<comment type="caution">
    <text evidence="1">The sequence shown here is derived from an EMBL/GenBank/DDBJ whole genome shotgun (WGS) entry which is preliminary data.</text>
</comment>
<dbReference type="AlphaFoldDB" id="A0A7C4FCI4"/>
<dbReference type="SUPFAM" id="SSF144020">
    <property type="entry name" value="FdhE-like"/>
    <property type="match status" value="1"/>
</dbReference>
<protein>
    <submittedName>
        <fullName evidence="1">Formate dehydrogenase accessory protein FdhE</fullName>
    </submittedName>
</protein>
<dbReference type="InterPro" id="IPR006452">
    <property type="entry name" value="Formate_DH_accessory"/>
</dbReference>
<dbReference type="InterPro" id="IPR024064">
    <property type="entry name" value="FdhE-like_sf"/>
</dbReference>
<sequence length="277" mass="30757">MNNSLKDRVRRIYPDVPIDENSLNVFVGLVEIQEDIASKLSGRYSDLDREKVREVLSQGKPVLSAMELKIDDDDFASALKRIVSYLKEELTDAREGLSKVMEAQESGQLNLSELKDAFMKGGVEAVHEAATRVGVDHEMLEAVVAWAMQPFFQAFSESVRTAVGFEGWESGRCPVCGSFTRIEVLQPDGTSLLRCQFCGAEWVYPEGKCPYCGNSDKSTLMVLGLGEDKRFSVGICRLCGNYWKMVDEGVAGTDVPRRFYDVWTLKLDLLLTGGGKG</sequence>
<accession>A0A7C4FCI4</accession>
<dbReference type="PANTHER" id="PTHR37689:SF1">
    <property type="entry name" value="PROTEIN FDHE"/>
    <property type="match status" value="1"/>
</dbReference>
<dbReference type="EMBL" id="DTFI01000080">
    <property type="protein sequence ID" value="HGI43405.1"/>
    <property type="molecule type" value="Genomic_DNA"/>
</dbReference>
<proteinExistence type="predicted"/>
<reference evidence="1" key="1">
    <citation type="journal article" date="2020" name="mSystems">
        <title>Genome- and Community-Level Interaction Insights into Carbon Utilization and Element Cycling Functions of Hydrothermarchaeota in Hydrothermal Sediment.</title>
        <authorList>
            <person name="Zhou Z."/>
            <person name="Liu Y."/>
            <person name="Xu W."/>
            <person name="Pan J."/>
            <person name="Luo Z.H."/>
            <person name="Li M."/>
        </authorList>
    </citation>
    <scope>NUCLEOTIDE SEQUENCE [LARGE SCALE GENOMIC DNA]</scope>
    <source>
        <strain evidence="1">SpSt-735</strain>
    </source>
</reference>
<dbReference type="GO" id="GO:0005829">
    <property type="term" value="C:cytosol"/>
    <property type="evidence" value="ECO:0007669"/>
    <property type="project" value="TreeGrafter"/>
</dbReference>
<dbReference type="PANTHER" id="PTHR37689">
    <property type="entry name" value="PROTEIN FDHE"/>
    <property type="match status" value="1"/>
</dbReference>
<evidence type="ECO:0000313" key="1">
    <source>
        <dbReference type="EMBL" id="HGI43405.1"/>
    </source>
</evidence>